<dbReference type="RefSeq" id="WP_041635865.1">
    <property type="nucleotide sequence ID" value="NZ_CBCRZA010000021.1"/>
</dbReference>
<protein>
    <submittedName>
        <fullName evidence="1">Uncharacterized protein</fullName>
    </submittedName>
</protein>
<dbReference type="KEGG" id="mcak:MCCS_08850"/>
<dbReference type="EMBL" id="CP021059">
    <property type="protein sequence ID" value="ARQ06532.1"/>
    <property type="molecule type" value="Genomic_DNA"/>
</dbReference>
<evidence type="ECO:0000313" key="1">
    <source>
        <dbReference type="EMBL" id="ARQ06532.1"/>
    </source>
</evidence>
<name>A0A1W7AA94_9STAP</name>
<evidence type="ECO:0000313" key="2">
    <source>
        <dbReference type="Proteomes" id="UP000194154"/>
    </source>
</evidence>
<dbReference type="OrthoDB" id="9871845at2"/>
<accession>A0A1W7AA94</accession>
<gene>
    <name evidence="1" type="ORF">MCCS_08850</name>
</gene>
<sequence>MTEQEKKLLVDSLNNERYALNQLKYKEMEIALLKKKLSLYENRWHKLMNLLPVKVLRYALRYIKGLK</sequence>
<organism evidence="1 2">
    <name type="scientific">Macrococcoides canis</name>
    <dbReference type="NCBI Taxonomy" id="1855823"/>
    <lineage>
        <taxon>Bacteria</taxon>
        <taxon>Bacillati</taxon>
        <taxon>Bacillota</taxon>
        <taxon>Bacilli</taxon>
        <taxon>Bacillales</taxon>
        <taxon>Staphylococcaceae</taxon>
        <taxon>Macrococcoides</taxon>
    </lineage>
</organism>
<keyword evidence="2" id="KW-1185">Reference proteome</keyword>
<dbReference type="STRING" id="1855823.MCCS_08850"/>
<proteinExistence type="predicted"/>
<reference evidence="1 2" key="1">
    <citation type="journal article" date="2017" name="Int. J. Syst. Evol. Microbiol.">
        <title>Macrococcus canis sp. nov., a skin bacterium associated with infections in dogs.</title>
        <authorList>
            <person name="Gobeli Brawand S."/>
            <person name="Cotting K."/>
            <person name="Gomez-Sanz E."/>
            <person name="Collaud A."/>
            <person name="Thomann A."/>
            <person name="Brodard I."/>
            <person name="Rodriguez-Campos S."/>
            <person name="Strauss C."/>
            <person name="Perreten V."/>
        </authorList>
    </citation>
    <scope>NUCLEOTIDE SEQUENCE [LARGE SCALE GENOMIC DNA]</scope>
    <source>
        <strain evidence="1 2">KM45013</strain>
    </source>
</reference>
<dbReference type="AlphaFoldDB" id="A0A1W7AA94"/>
<dbReference type="GeneID" id="35295018"/>
<dbReference type="Proteomes" id="UP000194154">
    <property type="component" value="Chromosome"/>
</dbReference>